<dbReference type="Pfam" id="PF10734">
    <property type="entry name" value="DUF2523"/>
    <property type="match status" value="1"/>
</dbReference>
<feature type="transmembrane region" description="Helical" evidence="1">
    <location>
        <begin position="34"/>
        <end position="55"/>
    </location>
</feature>
<keyword evidence="1" id="KW-1133">Transmembrane helix</keyword>
<evidence type="ECO:0000313" key="3">
    <source>
        <dbReference type="Proteomes" id="UP000028669"/>
    </source>
</evidence>
<keyword evidence="1" id="KW-0472">Membrane</keyword>
<dbReference type="InterPro" id="IPR019670">
    <property type="entry name" value="DUF2523"/>
</dbReference>
<accession>A0A077KET8</accession>
<protein>
    <recommendedName>
        <fullName evidence="4">Minor coat protein</fullName>
    </recommendedName>
</protein>
<proteinExistence type="predicted"/>
<name>A0A077KET8_9VIRU</name>
<feature type="transmembrane region" description="Helical" evidence="1">
    <location>
        <begin position="75"/>
        <end position="97"/>
    </location>
</feature>
<dbReference type="Proteomes" id="UP000028669">
    <property type="component" value="Segment"/>
</dbReference>
<reference evidence="2 3" key="1">
    <citation type="submission" date="2014-08" db="EMBL/GenBank/DDBJ databases">
        <title>Molecular characterization of a new filamentous phage infecting Ralstonia. solanacearum with a wide host range.</title>
        <authorList>
            <person name="Askora A."/>
            <person name="Kawasaki T."/>
            <person name="Fujie M."/>
            <person name="Yamada T."/>
        </authorList>
    </citation>
    <scope>NUCLEOTIDE SEQUENCE [LARGE SCALE GENOMIC DNA]</scope>
</reference>
<organism evidence="2 3">
    <name type="scientific">Ralstonia phage RSMSuper</name>
    <dbReference type="NCBI Taxonomy" id="1530086"/>
    <lineage>
        <taxon>Viruses</taxon>
        <taxon>Monodnaviria</taxon>
        <taxon>Loebvirae</taxon>
        <taxon>Hofneiviricota</taxon>
        <taxon>Faserviricetes</taxon>
        <taxon>Tubulavirales</taxon>
        <taxon>Inoviridae</taxon>
        <taxon>Habenivirus</taxon>
        <taxon>Habenivirus RSM3</taxon>
    </lineage>
</organism>
<keyword evidence="1" id="KW-0812">Transmembrane</keyword>
<feature type="transmembrane region" description="Helical" evidence="1">
    <location>
        <begin position="6"/>
        <end position="27"/>
    </location>
</feature>
<sequence length="109" mass="11732">MFDAVINALSALAQWLDGIFVAVFTALWQITEDLFIDLLDLLLQGVTAVLGTLPAPTFLSGVSLQSAFNSLGGDILFFFGVFNIGQGIGLLGGAFAFRMARKVVTLFQW</sequence>
<evidence type="ECO:0008006" key="4">
    <source>
        <dbReference type="Google" id="ProtNLM"/>
    </source>
</evidence>
<dbReference type="EMBL" id="AB981170">
    <property type="protein sequence ID" value="BAP28160.1"/>
    <property type="molecule type" value="Genomic_DNA"/>
</dbReference>
<evidence type="ECO:0000313" key="2">
    <source>
        <dbReference type="EMBL" id="BAP28160.1"/>
    </source>
</evidence>
<evidence type="ECO:0000256" key="1">
    <source>
        <dbReference type="SAM" id="Phobius"/>
    </source>
</evidence>